<comment type="caution">
    <text evidence="2">The sequence shown here is derived from an EMBL/GenBank/DDBJ whole genome shotgun (WGS) entry which is preliminary data.</text>
</comment>
<name>A0A921HQ61_9FIRM</name>
<evidence type="ECO:0000313" key="3">
    <source>
        <dbReference type="Proteomes" id="UP000780768"/>
    </source>
</evidence>
<protein>
    <recommendedName>
        <fullName evidence="1">DUF7737 domain-containing protein</fullName>
    </recommendedName>
</protein>
<reference evidence="2" key="1">
    <citation type="journal article" date="2021" name="PeerJ">
        <title>Extensive microbial diversity within the chicken gut microbiome revealed by metagenomics and culture.</title>
        <authorList>
            <person name="Gilroy R."/>
            <person name="Ravi A."/>
            <person name="Getino M."/>
            <person name="Pursley I."/>
            <person name="Horton D.L."/>
            <person name="Alikhan N.F."/>
            <person name="Baker D."/>
            <person name="Gharbi K."/>
            <person name="Hall N."/>
            <person name="Watson M."/>
            <person name="Adriaenssens E.M."/>
            <person name="Foster-Nyarko E."/>
            <person name="Jarju S."/>
            <person name="Secka A."/>
            <person name="Antonio M."/>
            <person name="Oren A."/>
            <person name="Chaudhuri R.R."/>
            <person name="La Ragione R."/>
            <person name="Hildebrand F."/>
            <person name="Pallen M.J."/>
        </authorList>
    </citation>
    <scope>NUCLEOTIDE SEQUENCE</scope>
    <source>
        <strain evidence="2">7318</strain>
    </source>
</reference>
<dbReference type="EMBL" id="DYVR01000126">
    <property type="protein sequence ID" value="HJF84941.1"/>
    <property type="molecule type" value="Genomic_DNA"/>
</dbReference>
<dbReference type="Pfam" id="PF24879">
    <property type="entry name" value="DUF7737"/>
    <property type="match status" value="1"/>
</dbReference>
<sequence length="102" mass="11440">RAIIEFTLTLFKLDNVRFNGNFALITGKLGSYSIHLGSGVIHQNGGTQISVLPVHSQQRGRLFLPFVDDDPKTAEILTKVLFFAEDNKIKDPFILQQICPQK</sequence>
<dbReference type="Proteomes" id="UP000780768">
    <property type="component" value="Unassembled WGS sequence"/>
</dbReference>
<accession>A0A921HQ61</accession>
<feature type="non-terminal residue" evidence="2">
    <location>
        <position position="1"/>
    </location>
</feature>
<feature type="domain" description="DUF7737" evidence="1">
    <location>
        <begin position="1"/>
        <end position="98"/>
    </location>
</feature>
<evidence type="ECO:0000313" key="2">
    <source>
        <dbReference type="EMBL" id="HJF84941.1"/>
    </source>
</evidence>
<dbReference type="InterPro" id="IPR056639">
    <property type="entry name" value="DUF7737"/>
</dbReference>
<proteinExistence type="predicted"/>
<reference evidence="2" key="2">
    <citation type="submission" date="2021-09" db="EMBL/GenBank/DDBJ databases">
        <authorList>
            <person name="Gilroy R."/>
        </authorList>
    </citation>
    <scope>NUCLEOTIDE SEQUENCE</scope>
    <source>
        <strain evidence="2">7318</strain>
    </source>
</reference>
<gene>
    <name evidence="2" type="ORF">K8V65_04700</name>
</gene>
<dbReference type="AlphaFoldDB" id="A0A921HQ61"/>
<organism evidence="2 3">
    <name type="scientific">Megamonas hypermegale</name>
    <dbReference type="NCBI Taxonomy" id="158847"/>
    <lineage>
        <taxon>Bacteria</taxon>
        <taxon>Bacillati</taxon>
        <taxon>Bacillota</taxon>
        <taxon>Negativicutes</taxon>
        <taxon>Selenomonadales</taxon>
        <taxon>Selenomonadaceae</taxon>
        <taxon>Megamonas</taxon>
    </lineage>
</organism>
<evidence type="ECO:0000259" key="1">
    <source>
        <dbReference type="Pfam" id="PF24879"/>
    </source>
</evidence>